<accession>A0A7M5V9C1</accession>
<dbReference type="EnsemblMetazoa" id="CLYHEMT011997.1">
    <property type="protein sequence ID" value="CLYHEMP011997.1"/>
    <property type="gene ID" value="CLYHEMG011997"/>
</dbReference>
<feature type="compositionally biased region" description="Polar residues" evidence="1">
    <location>
        <begin position="420"/>
        <end position="472"/>
    </location>
</feature>
<feature type="region of interest" description="Disordered" evidence="1">
    <location>
        <begin position="789"/>
        <end position="809"/>
    </location>
</feature>
<feature type="compositionally biased region" description="Polar residues" evidence="1">
    <location>
        <begin position="124"/>
        <end position="156"/>
    </location>
</feature>
<evidence type="ECO:0000256" key="1">
    <source>
        <dbReference type="SAM" id="MobiDB-lite"/>
    </source>
</evidence>
<dbReference type="RefSeq" id="XP_066935905.1">
    <property type="nucleotide sequence ID" value="XM_067079804.1"/>
</dbReference>
<sequence>MKNRLTIILISLLLLVACSVHGTKHEPKRLVKKQFVNYGGNESPYMTEEAPSNFEDGSLPAGAEQASTRDSEASLGGLGGNEQPIGQSENEELATIMNAGGKQGNTEENGGAVLNEAGLANEGVQSDARSATDGQSNSQDSGLSNTISSLINQDTSSLEDGDAGAQGGQSEGVQLSSQQPNAEGENGGGLPSMNGFTGSFNSDPSDLGGGVGGSESAPMADGGGNGGAGGEDILSAFNEDPLGKKFESSVNLGDSTSSSFASQPDFSSMDAFKGGNSDIDKLLNSGYTMGDSSAGDAGSRTKAQEQQGKHQTGGDTKEDIGSKLEGVQDLLSKELSQLDTADEKLEKMLEGGIDSDSSSFTMGGNGMGGNGNAVGGGGNDMMGNAMQMDGMPSMGVGTSNTGGMGGQWNGADGFATQTNNQMANQYPDSPQQLTNLNDALGGQTQTANQQPTGSALSQTPQQDSLPQIQHTVVHQHASDKQGTSKVGSAHLSLAATKNAQKVHQDQQNDHNKKLVMLRQRLKLLDKKIVQLEDEQAKKSTSTADEHSPRKARNNAIKSLLIKNLKLAAMIATKEIQLEETKARSLQSSASERKEDSMKVTENDVADSTISDNDFLKDSKPLTELSRKAEEEVNHLTKNENAASKSNLLNAGLSKLNNSVPEIKNSNQTKDFISSNSKNTTTFSSIGDAVVKSKVHINETLAILDQSVGKLLTSKTNSSTSSNITTDAKKKSENVLKHAAMVSGKVSNMSNSTSVKVVENKKKSPAALSVGDDGMATLFTEMKEKAATARRRSTLHKLHSRRFSKKIARD</sequence>
<dbReference type="OrthoDB" id="10586784at2759"/>
<feature type="compositionally biased region" description="Polar residues" evidence="1">
    <location>
        <begin position="171"/>
        <end position="181"/>
    </location>
</feature>
<feature type="region of interest" description="Disordered" evidence="1">
    <location>
        <begin position="43"/>
        <end position="86"/>
    </location>
</feature>
<protein>
    <submittedName>
        <fullName evidence="3">Uncharacterized protein</fullName>
    </submittedName>
</protein>
<keyword evidence="4" id="KW-1185">Reference proteome</keyword>
<evidence type="ECO:0000313" key="3">
    <source>
        <dbReference type="EnsemblMetazoa" id="CLYHEMP011997.1"/>
    </source>
</evidence>
<feature type="compositionally biased region" description="Polar residues" evidence="1">
    <location>
        <begin position="304"/>
        <end position="314"/>
    </location>
</feature>
<evidence type="ECO:0000313" key="4">
    <source>
        <dbReference type="Proteomes" id="UP000594262"/>
    </source>
</evidence>
<proteinExistence type="predicted"/>
<feature type="region of interest" description="Disordered" evidence="1">
    <location>
        <begin position="290"/>
        <end position="321"/>
    </location>
</feature>
<feature type="compositionally biased region" description="Polar residues" evidence="1">
    <location>
        <begin position="194"/>
        <end position="204"/>
    </location>
</feature>
<dbReference type="Proteomes" id="UP000594262">
    <property type="component" value="Unplaced"/>
</dbReference>
<feature type="region of interest" description="Disordered" evidence="1">
    <location>
        <begin position="124"/>
        <end position="236"/>
    </location>
</feature>
<feature type="region of interest" description="Disordered" evidence="1">
    <location>
        <begin position="420"/>
        <end position="487"/>
    </location>
</feature>
<organism evidence="3 4">
    <name type="scientific">Clytia hemisphaerica</name>
    <dbReference type="NCBI Taxonomy" id="252671"/>
    <lineage>
        <taxon>Eukaryota</taxon>
        <taxon>Metazoa</taxon>
        <taxon>Cnidaria</taxon>
        <taxon>Hydrozoa</taxon>
        <taxon>Hydroidolina</taxon>
        <taxon>Leptothecata</taxon>
        <taxon>Obeliida</taxon>
        <taxon>Clytiidae</taxon>
        <taxon>Clytia</taxon>
    </lineage>
</organism>
<feature type="compositionally biased region" description="Basic and acidic residues" evidence="1">
    <location>
        <begin position="590"/>
        <end position="601"/>
    </location>
</feature>
<dbReference type="AlphaFoldDB" id="A0A7M5V9C1"/>
<feature type="signal peptide" evidence="2">
    <location>
        <begin position="1"/>
        <end position="22"/>
    </location>
</feature>
<feature type="chain" id="PRO_5029749742" evidence="2">
    <location>
        <begin position="23"/>
        <end position="809"/>
    </location>
</feature>
<keyword evidence="2" id="KW-0732">Signal</keyword>
<feature type="compositionally biased region" description="Gly residues" evidence="1">
    <location>
        <begin position="221"/>
        <end position="230"/>
    </location>
</feature>
<evidence type="ECO:0000256" key="2">
    <source>
        <dbReference type="SAM" id="SignalP"/>
    </source>
</evidence>
<dbReference type="PROSITE" id="PS51257">
    <property type="entry name" value="PROKAR_LIPOPROTEIN"/>
    <property type="match status" value="1"/>
</dbReference>
<name>A0A7M5V9C1_9CNID</name>
<dbReference type="GeneID" id="136823627"/>
<reference evidence="3" key="1">
    <citation type="submission" date="2021-01" db="UniProtKB">
        <authorList>
            <consortium name="EnsemblMetazoa"/>
        </authorList>
    </citation>
    <scope>IDENTIFICATION</scope>
</reference>
<feature type="region of interest" description="Disordered" evidence="1">
    <location>
        <begin position="579"/>
        <end position="602"/>
    </location>
</feature>